<proteinExistence type="predicted"/>
<evidence type="ECO:0000313" key="2">
    <source>
        <dbReference type="EMBL" id="GMA42175.1"/>
    </source>
</evidence>
<dbReference type="Pfam" id="PF04326">
    <property type="entry name" value="SLFN_AlbA_2"/>
    <property type="match status" value="1"/>
</dbReference>
<reference evidence="3" key="1">
    <citation type="journal article" date="2019" name="Int. J. Syst. Evol. Microbiol.">
        <title>The Global Catalogue of Microorganisms (GCM) 10K type strain sequencing project: providing services to taxonomists for standard genome sequencing and annotation.</title>
        <authorList>
            <consortium name="The Broad Institute Genomics Platform"/>
            <consortium name="The Broad Institute Genome Sequencing Center for Infectious Disease"/>
            <person name="Wu L."/>
            <person name="Ma J."/>
        </authorList>
    </citation>
    <scope>NUCLEOTIDE SEQUENCE [LARGE SCALE GENOMIC DNA]</scope>
    <source>
        <strain evidence="3">NBRC 113072</strain>
    </source>
</reference>
<accession>A0ABQ6IW51</accession>
<protein>
    <recommendedName>
        <fullName evidence="1">Schlafen AlbA-2 domain-containing protein</fullName>
    </recommendedName>
</protein>
<sequence>MIGVDILTPLHRALGREAAPLDLSILREAIDSSIAEAADLDWKKELPHAKSDDAGDEFAKDVAAMANSGGGWIVYGVGEDGHSRASDICPVRWDSSESKRLRALAYGRVYPPAVGVDFEVVEVEGGAVVAMRVPDSAEAPHFARYRQNALRAPQRNGPETVFMSEREIERAYAARFARRRAWHDDMQDLFGATARASARSRLICGVLVARPAEPSPRGVRIDKSLAQTIFSAISGRKICAPQLTTIHHGNEPVRPGLRSWVLRLASPQGARAVVHADGSASLSVDLGGWSEESETSHVWPVGQPFHTIARAVEWFVDDGVALASATVETLGVNSPVRVMASIVGPGEEALVIRDEHALFRDEWRLADESQSRPVTEFEAVAASMTAQADQAERYDVARELALDLLNQAGIEGLKSIRAPR</sequence>
<name>A0ABQ6IW51_9MICO</name>
<keyword evidence="3" id="KW-1185">Reference proteome</keyword>
<dbReference type="Gene3D" id="3.30.950.30">
    <property type="entry name" value="Schlafen, AAA domain"/>
    <property type="match status" value="1"/>
</dbReference>
<evidence type="ECO:0000259" key="1">
    <source>
        <dbReference type="Pfam" id="PF04326"/>
    </source>
</evidence>
<dbReference type="InterPro" id="IPR007421">
    <property type="entry name" value="Schlafen_AlbA_2_dom"/>
</dbReference>
<organism evidence="2 3">
    <name type="scientific">Mobilicoccus caccae</name>
    <dbReference type="NCBI Taxonomy" id="1859295"/>
    <lineage>
        <taxon>Bacteria</taxon>
        <taxon>Bacillati</taxon>
        <taxon>Actinomycetota</taxon>
        <taxon>Actinomycetes</taxon>
        <taxon>Micrococcales</taxon>
        <taxon>Dermatophilaceae</taxon>
        <taxon>Mobilicoccus</taxon>
    </lineage>
</organism>
<evidence type="ECO:0000313" key="3">
    <source>
        <dbReference type="Proteomes" id="UP001157126"/>
    </source>
</evidence>
<dbReference type="InterPro" id="IPR038461">
    <property type="entry name" value="Schlafen_AlbA_2_dom_sf"/>
</dbReference>
<dbReference type="Proteomes" id="UP001157126">
    <property type="component" value="Unassembled WGS sequence"/>
</dbReference>
<gene>
    <name evidence="2" type="ORF">GCM10025883_42200</name>
</gene>
<dbReference type="EMBL" id="BSUO01000001">
    <property type="protein sequence ID" value="GMA42175.1"/>
    <property type="molecule type" value="Genomic_DNA"/>
</dbReference>
<comment type="caution">
    <text evidence="2">The sequence shown here is derived from an EMBL/GenBank/DDBJ whole genome shotgun (WGS) entry which is preliminary data.</text>
</comment>
<feature type="domain" description="Schlafen AlbA-2" evidence="1">
    <location>
        <begin position="36"/>
        <end position="158"/>
    </location>
</feature>